<dbReference type="Pfam" id="PF07963">
    <property type="entry name" value="N_methyl"/>
    <property type="match status" value="1"/>
</dbReference>
<accession>A0A844FRB4</accession>
<evidence type="ECO:0000313" key="3">
    <source>
        <dbReference type="Proteomes" id="UP000442619"/>
    </source>
</evidence>
<protein>
    <submittedName>
        <fullName evidence="2">Prepilin-type N-terminal cleavage/methylation domain-containing protein</fullName>
    </submittedName>
</protein>
<reference evidence="2 3" key="1">
    <citation type="submission" date="2019-08" db="EMBL/GenBank/DDBJ databases">
        <title>In-depth cultivation of the pig gut microbiome towards novel bacterial diversity and tailored functional studies.</title>
        <authorList>
            <person name="Wylensek D."/>
            <person name="Hitch T.C.A."/>
            <person name="Clavel T."/>
        </authorList>
    </citation>
    <scope>NUCLEOTIDE SEQUENCE [LARGE SCALE GENOMIC DNA]</scope>
    <source>
        <strain evidence="2 3">CA-Schmier-601-WT-3</strain>
    </source>
</reference>
<dbReference type="AlphaFoldDB" id="A0A844FRB4"/>
<keyword evidence="3" id="KW-1185">Reference proteome</keyword>
<feature type="transmembrane region" description="Helical" evidence="1">
    <location>
        <begin position="12"/>
        <end position="39"/>
    </location>
</feature>
<organism evidence="2 3">
    <name type="scientific">Sharpea porci</name>
    <dbReference type="NCBI Taxonomy" id="2652286"/>
    <lineage>
        <taxon>Bacteria</taxon>
        <taxon>Bacillati</taxon>
        <taxon>Bacillota</taxon>
        <taxon>Erysipelotrichia</taxon>
        <taxon>Erysipelotrichales</taxon>
        <taxon>Coprobacillaceae</taxon>
        <taxon>Sharpea</taxon>
    </lineage>
</organism>
<comment type="caution">
    <text evidence="2">The sequence shown here is derived from an EMBL/GenBank/DDBJ whole genome shotgun (WGS) entry which is preliminary data.</text>
</comment>
<dbReference type="NCBIfam" id="TIGR02532">
    <property type="entry name" value="IV_pilin_GFxxxE"/>
    <property type="match status" value="1"/>
</dbReference>
<dbReference type="PROSITE" id="PS00409">
    <property type="entry name" value="PROKAR_NTER_METHYL"/>
    <property type="match status" value="1"/>
</dbReference>
<dbReference type="InterPro" id="IPR012902">
    <property type="entry name" value="N_methyl_site"/>
</dbReference>
<evidence type="ECO:0000313" key="2">
    <source>
        <dbReference type="EMBL" id="MST88511.1"/>
    </source>
</evidence>
<keyword evidence="1" id="KW-0812">Transmembrane</keyword>
<dbReference type="Proteomes" id="UP000442619">
    <property type="component" value="Unassembled WGS sequence"/>
</dbReference>
<sequence length="560" mass="63101">MEMKNEKGFTLIEVIVSVAVGSIILGIVLSLLVTSFRLFDQSAQESQSKETNDNVISYISDILKDASDLRIKTIANASSSLTVPANTANLPATKLNDNENWHYLFINSAGRLVVDGEMMFGGSQASGFYGSQNTKLSLSYQVHVDTQNKKAMSLDLTTILDNTASDDPYKEKYQKMNTIALSNIVTKNYQEKITDNTNEGKLTDGKNGHIDKNHIIYFANEKKLNVQPVVEATYTIADKLNLLSDKNRNKGQFQATNIPNYQPGDIVSFNGFTYMRTSMYDFDFYTRSMKSSDIQETSAIPQCYIMKLSDGTQLYVHKDYVEKYKSWFQTHYSFKFKSSNKNQVITCAPVTNETTDYFKTNTNITADDPIFNVVLNYTSGNNDNPTVRMMLAPGAYIKLGNNYAYAGWEKIANTSYMNAPTETPQPAQFDIFSTYMPGDLVVQNGYLFYIQQMSLSTTQNKGHTIADENGNVLSESGTCYGTSFTTTTYIAVKIGKYEDVLETMTSNPEQNNYMYKIPTNRTMKAIIQSSRTANGQTQNLQYWWKLQNNQPGYYASLPQR</sequence>
<gene>
    <name evidence="2" type="ORF">FYJ79_02760</name>
</gene>
<proteinExistence type="predicted"/>
<keyword evidence="1" id="KW-1133">Transmembrane helix</keyword>
<dbReference type="EMBL" id="VUNM01000003">
    <property type="protein sequence ID" value="MST88511.1"/>
    <property type="molecule type" value="Genomic_DNA"/>
</dbReference>
<evidence type="ECO:0000256" key="1">
    <source>
        <dbReference type="SAM" id="Phobius"/>
    </source>
</evidence>
<keyword evidence="1" id="KW-0472">Membrane</keyword>
<name>A0A844FRB4_9FIRM</name>